<name>A0A974NFJ2_9GAMM</name>
<comment type="subcellular location">
    <subcellularLocation>
        <location evidence="1">Cell inner membrane</location>
        <topology evidence="1">Lipid-anchor</topology>
    </subcellularLocation>
</comment>
<dbReference type="RefSeq" id="WP_201092432.1">
    <property type="nucleotide sequence ID" value="NZ_CP067393.1"/>
</dbReference>
<proteinExistence type="inferred from homology"/>
<evidence type="ECO:0000256" key="5">
    <source>
        <dbReference type="SAM" id="MobiDB-lite"/>
    </source>
</evidence>
<reference evidence="10 11" key="1">
    <citation type="submission" date="2021-01" db="EMBL/GenBank/DDBJ databases">
        <title>Entomomonas sp. F2A isolated from a house cricket (Acheta domesticus).</title>
        <authorList>
            <person name="Spergser J."/>
            <person name="Busse H.-J."/>
        </authorList>
    </citation>
    <scope>NUCLEOTIDE SEQUENCE [LARGE SCALE GENOMIC DNA]</scope>
    <source>
        <strain evidence="10 11">F2A</strain>
    </source>
</reference>
<organism evidence="10 11">
    <name type="scientific">Entomomonas asaccharolytica</name>
    <dbReference type="NCBI Taxonomy" id="2785331"/>
    <lineage>
        <taxon>Bacteria</taxon>
        <taxon>Pseudomonadati</taxon>
        <taxon>Pseudomonadota</taxon>
        <taxon>Gammaproteobacteria</taxon>
        <taxon>Pseudomonadales</taxon>
        <taxon>Pseudomonadaceae</taxon>
        <taxon>Entomomonas</taxon>
    </lineage>
</organism>
<dbReference type="GO" id="GO:0046677">
    <property type="term" value="P:response to antibiotic"/>
    <property type="evidence" value="ECO:0007669"/>
    <property type="project" value="TreeGrafter"/>
</dbReference>
<feature type="domain" description="Multidrug resistance protein MdtA-like beta-barrel" evidence="8">
    <location>
        <begin position="196"/>
        <end position="286"/>
    </location>
</feature>
<dbReference type="SUPFAM" id="SSF111369">
    <property type="entry name" value="HlyD-like secretion proteins"/>
    <property type="match status" value="1"/>
</dbReference>
<dbReference type="EMBL" id="CP067393">
    <property type="protein sequence ID" value="QQP85628.1"/>
    <property type="molecule type" value="Genomic_DNA"/>
</dbReference>
<evidence type="ECO:0000256" key="4">
    <source>
        <dbReference type="ARBA" id="ARBA00023054"/>
    </source>
</evidence>
<dbReference type="InterPro" id="IPR058624">
    <property type="entry name" value="MdtA-like_HH"/>
</dbReference>
<feature type="domain" description="Multidrug resistance protein MdtA-like barrel-sandwich hybrid" evidence="7">
    <location>
        <begin position="63"/>
        <end position="191"/>
    </location>
</feature>
<keyword evidence="4" id="KW-0175">Coiled coil</keyword>
<dbReference type="PANTHER" id="PTHR30158">
    <property type="entry name" value="ACRA/E-RELATED COMPONENT OF DRUG EFFLUX TRANSPORTER"/>
    <property type="match status" value="1"/>
</dbReference>
<dbReference type="Gene3D" id="1.10.287.470">
    <property type="entry name" value="Helix hairpin bin"/>
    <property type="match status" value="1"/>
</dbReference>
<dbReference type="InterPro" id="IPR058627">
    <property type="entry name" value="MdtA-like_C"/>
</dbReference>
<dbReference type="Gene3D" id="2.40.420.20">
    <property type="match status" value="1"/>
</dbReference>
<evidence type="ECO:0000259" key="7">
    <source>
        <dbReference type="Pfam" id="PF25917"/>
    </source>
</evidence>
<dbReference type="FunFam" id="2.40.420.20:FF:000001">
    <property type="entry name" value="Efflux RND transporter periplasmic adaptor subunit"/>
    <property type="match status" value="1"/>
</dbReference>
<dbReference type="InterPro" id="IPR058626">
    <property type="entry name" value="MdtA-like_b-barrel"/>
</dbReference>
<evidence type="ECO:0000259" key="6">
    <source>
        <dbReference type="Pfam" id="PF25876"/>
    </source>
</evidence>
<feature type="compositionally biased region" description="Polar residues" evidence="5">
    <location>
        <begin position="367"/>
        <end position="390"/>
    </location>
</feature>
<evidence type="ECO:0000256" key="2">
    <source>
        <dbReference type="ARBA" id="ARBA00009477"/>
    </source>
</evidence>
<evidence type="ECO:0000313" key="11">
    <source>
        <dbReference type="Proteomes" id="UP000595278"/>
    </source>
</evidence>
<evidence type="ECO:0000256" key="3">
    <source>
        <dbReference type="ARBA" id="ARBA00022448"/>
    </source>
</evidence>
<dbReference type="Gene3D" id="2.40.50.100">
    <property type="match status" value="1"/>
</dbReference>
<evidence type="ECO:0000259" key="8">
    <source>
        <dbReference type="Pfam" id="PF25944"/>
    </source>
</evidence>
<dbReference type="GO" id="GO:0005886">
    <property type="term" value="C:plasma membrane"/>
    <property type="evidence" value="ECO:0007669"/>
    <property type="project" value="UniProtKB-SubCell"/>
</dbReference>
<dbReference type="PROSITE" id="PS51257">
    <property type="entry name" value="PROKAR_LIPOPROTEIN"/>
    <property type="match status" value="1"/>
</dbReference>
<gene>
    <name evidence="10" type="ORF">JHT90_14865</name>
</gene>
<feature type="region of interest" description="Disordered" evidence="5">
    <location>
        <begin position="356"/>
        <end position="390"/>
    </location>
</feature>
<dbReference type="Pfam" id="PF25917">
    <property type="entry name" value="BSH_RND"/>
    <property type="match status" value="1"/>
</dbReference>
<dbReference type="GO" id="GO:0022857">
    <property type="term" value="F:transmembrane transporter activity"/>
    <property type="evidence" value="ECO:0007669"/>
    <property type="project" value="InterPro"/>
</dbReference>
<feature type="domain" description="Multidrug resistance protein MdtA-like alpha-helical hairpin" evidence="6">
    <location>
        <begin position="100"/>
        <end position="159"/>
    </location>
</feature>
<sequence>MQLKPTLSIWISALSLSTLLLTGCGKGNEQQQEQPPQKVEVVTIKTQPYTLTRDLPGRTSAYRVAEVRPQVEGIILKRLFKEGGEVKEGDQLYQIDPAIYEADVKSAQANSASAQALEKRYKSLVSSKAVSQQQYDDAKAALLQAQSSLQTAQVRLRYTKVLAPISGRISRSLVTEGALVTTGQANPLATINQLDPIYVDITQPSKDILQLREELAKGQLEKVGENAAKTVLILEDGTIYEHEGELEFSEVSVNESTGSVTLRAIFKNPDNKLLPGMFVHARLKEGVRQQAILVPQLGVTRNVKGEAVAMVVNKENNVEQRVLDVSRVANYNQWLVNKGLEENDRIIVKGLQKIQPGTKVQPIEQGQADSKQNDNSDSMGNEQNTGNSGK</sequence>
<dbReference type="Pfam" id="PF25876">
    <property type="entry name" value="HH_MFP_RND"/>
    <property type="match status" value="1"/>
</dbReference>
<feature type="domain" description="Multidrug resistance protein MdtA-like C-terminal permuted SH3" evidence="9">
    <location>
        <begin position="290"/>
        <end position="353"/>
    </location>
</feature>
<dbReference type="AlphaFoldDB" id="A0A974NFJ2"/>
<accession>A0A974NFJ2</accession>
<dbReference type="KEGG" id="eaz:JHT90_14865"/>
<dbReference type="Pfam" id="PF25944">
    <property type="entry name" value="Beta-barrel_RND"/>
    <property type="match status" value="1"/>
</dbReference>
<dbReference type="NCBIfam" id="TIGR01730">
    <property type="entry name" value="RND_mfp"/>
    <property type="match status" value="1"/>
</dbReference>
<evidence type="ECO:0000256" key="1">
    <source>
        <dbReference type="ARBA" id="ARBA00004519"/>
    </source>
</evidence>
<evidence type="ECO:0000259" key="9">
    <source>
        <dbReference type="Pfam" id="PF25967"/>
    </source>
</evidence>
<dbReference type="PANTHER" id="PTHR30158:SF3">
    <property type="entry name" value="MULTIDRUG EFFLUX PUMP SUBUNIT ACRA-RELATED"/>
    <property type="match status" value="1"/>
</dbReference>
<dbReference type="Proteomes" id="UP000595278">
    <property type="component" value="Chromosome"/>
</dbReference>
<keyword evidence="11" id="KW-1185">Reference proteome</keyword>
<comment type="similarity">
    <text evidence="2">Belongs to the membrane fusion protein (MFP) (TC 8.A.1) family.</text>
</comment>
<protein>
    <submittedName>
        <fullName evidence="10">Efflux RND transporter periplasmic adaptor subunit</fullName>
    </submittedName>
</protein>
<dbReference type="InterPro" id="IPR058625">
    <property type="entry name" value="MdtA-like_BSH"/>
</dbReference>
<dbReference type="Gene3D" id="2.40.30.170">
    <property type="match status" value="1"/>
</dbReference>
<dbReference type="InterPro" id="IPR006143">
    <property type="entry name" value="RND_pump_MFP"/>
</dbReference>
<dbReference type="Pfam" id="PF25967">
    <property type="entry name" value="RND-MFP_C"/>
    <property type="match status" value="1"/>
</dbReference>
<keyword evidence="3" id="KW-0813">Transport</keyword>
<evidence type="ECO:0000313" key="10">
    <source>
        <dbReference type="EMBL" id="QQP85628.1"/>
    </source>
</evidence>